<dbReference type="Pfam" id="PF04327">
    <property type="entry name" value="Peptidase_Prp"/>
    <property type="match status" value="1"/>
</dbReference>
<keyword evidence="1" id="KW-0690">Ribosome biogenesis</keyword>
<evidence type="ECO:0000256" key="3">
    <source>
        <dbReference type="ARBA" id="ARBA00022801"/>
    </source>
</evidence>
<dbReference type="PANTHER" id="PTHR39178">
    <property type="entry name" value="HYPOTHETICAL RIBOSOME-ASSOCIATED PROTEIN"/>
    <property type="match status" value="1"/>
</dbReference>
<dbReference type="Proteomes" id="UP001296580">
    <property type="component" value="Unassembled WGS sequence"/>
</dbReference>
<dbReference type="GO" id="GO:0006508">
    <property type="term" value="P:proteolysis"/>
    <property type="evidence" value="ECO:0007669"/>
    <property type="project" value="UniProtKB-KW"/>
</dbReference>
<gene>
    <name evidence="8" type="ORF">CDL23_13245</name>
    <name evidence="7" type="ORF">G4993_16540</name>
</gene>
<dbReference type="PANTHER" id="PTHR39178:SF1">
    <property type="entry name" value="RIBOSOMAL-PROCESSING CYSTEINE PROTEASE PRP"/>
    <property type="match status" value="1"/>
</dbReference>
<dbReference type="RefSeq" id="WP_101884216.1">
    <property type="nucleotide sequence ID" value="NZ_JAAIMR010000053.1"/>
</dbReference>
<evidence type="ECO:0000256" key="1">
    <source>
        <dbReference type="ARBA" id="ARBA00022517"/>
    </source>
</evidence>
<comment type="similarity">
    <text evidence="5">Belongs to the Prp family.</text>
</comment>
<dbReference type="CDD" id="cd16332">
    <property type="entry name" value="Prp-like"/>
    <property type="match status" value="1"/>
</dbReference>
<evidence type="ECO:0000313" key="7">
    <source>
        <dbReference type="EMBL" id="NSI59974.1"/>
    </source>
</evidence>
<dbReference type="Gene3D" id="3.30.70.1490">
    <property type="entry name" value="Cysteine protease Prp"/>
    <property type="match status" value="1"/>
</dbReference>
<accession>A0A2N5PAZ0</accession>
<evidence type="ECO:0000256" key="6">
    <source>
        <dbReference type="ARBA" id="ARBA00044538"/>
    </source>
</evidence>
<keyword evidence="4" id="KW-0788">Thiol protease</keyword>
<dbReference type="AlphaFoldDB" id="A0A2N5PAZ0"/>
<evidence type="ECO:0000256" key="4">
    <source>
        <dbReference type="ARBA" id="ARBA00022807"/>
    </source>
</evidence>
<proteinExistence type="inferred from homology"/>
<dbReference type="SUPFAM" id="SSF118010">
    <property type="entry name" value="TM1457-like"/>
    <property type="match status" value="1"/>
</dbReference>
<evidence type="ECO:0000313" key="9">
    <source>
        <dbReference type="Proteomes" id="UP000235093"/>
    </source>
</evidence>
<dbReference type="InterPro" id="IPR036764">
    <property type="entry name" value="Peptidase_Prp_sf"/>
</dbReference>
<protein>
    <recommendedName>
        <fullName evidence="6">Ribosomal processing cysteine protease Prp</fullName>
    </recommendedName>
</protein>
<dbReference type="GO" id="GO:0008234">
    <property type="term" value="F:cysteine-type peptidase activity"/>
    <property type="evidence" value="ECO:0007669"/>
    <property type="project" value="UniProtKB-KW"/>
</dbReference>
<reference evidence="7" key="3">
    <citation type="submission" date="2020-02" db="EMBL/GenBank/DDBJ databases">
        <authorList>
            <person name="Littmann E."/>
            <person name="Sorbara M."/>
        </authorList>
    </citation>
    <scope>NUCLEOTIDE SEQUENCE</scope>
    <source>
        <strain evidence="7">MSK.15.32</strain>
    </source>
</reference>
<keyword evidence="3" id="KW-0378">Hydrolase</keyword>
<reference evidence="7" key="2">
    <citation type="journal article" date="2020" name="Cell Host Microbe">
        <title>Functional and Genomic Variation between Human-Derived Isolates of Lachnospiraceae Reveals Inter- and Intra-Species Diversity.</title>
        <authorList>
            <person name="Sorbara M.T."/>
            <person name="Littmann E.R."/>
            <person name="Fontana E."/>
            <person name="Moody T.U."/>
            <person name="Kohout C.E."/>
            <person name="Gjonbalaj M."/>
            <person name="Eaton V."/>
            <person name="Seok R."/>
            <person name="Leiner I.M."/>
            <person name="Pamer E.G."/>
        </authorList>
    </citation>
    <scope>NUCLEOTIDE SEQUENCE</scope>
    <source>
        <strain evidence="7">MSK.15.32</strain>
    </source>
</reference>
<reference evidence="8 9" key="1">
    <citation type="journal article" date="2017" name="Genome Med.">
        <title>A novel Ruminococcus gnavus clade enriched in inflammatory bowel disease patients.</title>
        <authorList>
            <person name="Hall A.B."/>
            <person name="Yassour M."/>
            <person name="Sauk J."/>
            <person name="Garner A."/>
            <person name="Jiang X."/>
            <person name="Arthur T."/>
            <person name="Lagoudas G.K."/>
            <person name="Vatanen T."/>
            <person name="Fornelos N."/>
            <person name="Wilson R."/>
            <person name="Bertha M."/>
            <person name="Cohen M."/>
            <person name="Garber J."/>
            <person name="Khalili H."/>
            <person name="Gevers D."/>
            <person name="Ananthakrishnan A.N."/>
            <person name="Kugathasan S."/>
            <person name="Lander E.S."/>
            <person name="Blainey P."/>
            <person name="Vlamakis H."/>
            <person name="Xavier R.J."/>
            <person name="Huttenhower C."/>
        </authorList>
    </citation>
    <scope>NUCLEOTIDE SEQUENCE [LARGE SCALE GENOMIC DNA]</scope>
    <source>
        <strain evidence="8 9">RJX1125</strain>
    </source>
</reference>
<dbReference type="InterPro" id="IPR007422">
    <property type="entry name" value="Peptidase_Prp"/>
</dbReference>
<dbReference type="Proteomes" id="UP000235093">
    <property type="component" value="Unassembled WGS sequence"/>
</dbReference>
<evidence type="ECO:0000256" key="5">
    <source>
        <dbReference type="ARBA" id="ARBA00044503"/>
    </source>
</evidence>
<evidence type="ECO:0000313" key="8">
    <source>
        <dbReference type="EMBL" id="PLT72307.1"/>
    </source>
</evidence>
<sequence>MIEARIRPERIEISGHAGYAEPGKDIVCAGVTALTQTLIQSIDDLTDDEIEYRISPGKAEIEYRNLSEKSKILVDSFFVGIRLIADEFPNYVAIM</sequence>
<organism evidence="8 9">
    <name type="scientific">Mediterraneibacter gnavus</name>
    <name type="common">Ruminococcus gnavus</name>
    <dbReference type="NCBI Taxonomy" id="33038"/>
    <lineage>
        <taxon>Bacteria</taxon>
        <taxon>Bacillati</taxon>
        <taxon>Bacillota</taxon>
        <taxon>Clostridia</taxon>
        <taxon>Lachnospirales</taxon>
        <taxon>Lachnospiraceae</taxon>
        <taxon>Mediterraneibacter</taxon>
    </lineage>
</organism>
<dbReference type="EMBL" id="NIHT01000024">
    <property type="protein sequence ID" value="PLT72307.1"/>
    <property type="molecule type" value="Genomic_DNA"/>
</dbReference>
<keyword evidence="2 7" id="KW-0645">Protease</keyword>
<dbReference type="GO" id="GO:0042254">
    <property type="term" value="P:ribosome biogenesis"/>
    <property type="evidence" value="ECO:0007669"/>
    <property type="project" value="UniProtKB-KW"/>
</dbReference>
<name>A0A2N5PAZ0_MEDGN</name>
<evidence type="ECO:0000256" key="2">
    <source>
        <dbReference type="ARBA" id="ARBA00022670"/>
    </source>
</evidence>
<dbReference type="EMBL" id="JAAIRV010000054">
    <property type="protein sequence ID" value="NSI59974.1"/>
    <property type="molecule type" value="Genomic_DNA"/>
</dbReference>
<comment type="caution">
    <text evidence="8">The sequence shown here is derived from an EMBL/GenBank/DDBJ whole genome shotgun (WGS) entry which is preliminary data.</text>
</comment>